<dbReference type="InParanoid" id="A0A1Y5U3I1"/>
<dbReference type="EMBL" id="FWFR01000008">
    <property type="protein sequence ID" value="SLN77580.1"/>
    <property type="molecule type" value="Genomic_DNA"/>
</dbReference>
<gene>
    <name evidence="1" type="ORF">OCH7691_04466</name>
</gene>
<organism evidence="1 2">
    <name type="scientific">Oceanibacterium hippocampi</name>
    <dbReference type="NCBI Taxonomy" id="745714"/>
    <lineage>
        <taxon>Bacteria</taxon>
        <taxon>Pseudomonadati</taxon>
        <taxon>Pseudomonadota</taxon>
        <taxon>Alphaproteobacteria</taxon>
        <taxon>Sneathiellales</taxon>
        <taxon>Sneathiellaceae</taxon>
        <taxon>Oceanibacterium</taxon>
    </lineage>
</organism>
<dbReference type="Pfam" id="PF02831">
    <property type="entry name" value="gpW"/>
    <property type="match status" value="1"/>
</dbReference>
<proteinExistence type="predicted"/>
<dbReference type="OrthoDB" id="7916639at2"/>
<dbReference type="InterPro" id="IPR036626">
    <property type="entry name" value="GpW_sf"/>
</dbReference>
<dbReference type="InterPro" id="IPR004174">
    <property type="entry name" value="GpW"/>
</dbReference>
<dbReference type="Gene3D" id="3.30.1580.10">
    <property type="entry name" value="Head-to-tail joining protein W"/>
    <property type="match status" value="1"/>
</dbReference>
<reference evidence="1 2" key="1">
    <citation type="submission" date="2017-03" db="EMBL/GenBank/DDBJ databases">
        <authorList>
            <person name="Afonso C.L."/>
            <person name="Miller P.J."/>
            <person name="Scott M.A."/>
            <person name="Spackman E."/>
            <person name="Goraichik I."/>
            <person name="Dimitrov K.M."/>
            <person name="Suarez D.L."/>
            <person name="Swayne D.E."/>
        </authorList>
    </citation>
    <scope>NUCLEOTIDE SEQUENCE [LARGE SCALE GENOMIC DNA]</scope>
    <source>
        <strain evidence="1 2">CECT 7691</strain>
    </source>
</reference>
<dbReference type="AlphaFoldDB" id="A0A1Y5U3I1"/>
<evidence type="ECO:0000313" key="1">
    <source>
        <dbReference type="EMBL" id="SLN77580.1"/>
    </source>
</evidence>
<accession>A0A1Y5U3I1</accession>
<sequence>MTDTATLEARLAEAEAALHALLTGEQVAATTDVSGRQVTYARADLGQLRAYIAGLKAELGLSTGRRALAVRFG</sequence>
<evidence type="ECO:0000313" key="2">
    <source>
        <dbReference type="Proteomes" id="UP000193200"/>
    </source>
</evidence>
<name>A0A1Y5U3I1_9PROT</name>
<protein>
    <submittedName>
        <fullName evidence="1">GpW</fullName>
    </submittedName>
</protein>
<dbReference type="Proteomes" id="UP000193200">
    <property type="component" value="Unassembled WGS sequence"/>
</dbReference>
<keyword evidence="2" id="KW-1185">Reference proteome</keyword>
<dbReference type="SUPFAM" id="SSF64210">
    <property type="entry name" value="Head-to-tail joining protein W, gpW"/>
    <property type="match status" value="1"/>
</dbReference>
<dbReference type="GO" id="GO:0019058">
    <property type="term" value="P:viral life cycle"/>
    <property type="evidence" value="ECO:0007669"/>
    <property type="project" value="InterPro"/>
</dbReference>
<dbReference type="RefSeq" id="WP_085885800.1">
    <property type="nucleotide sequence ID" value="NZ_FWFR01000008.1"/>
</dbReference>